<dbReference type="KEGG" id="hdn:Hden_2261"/>
<protein>
    <submittedName>
        <fullName evidence="3">Putative transmembrane protein</fullName>
    </submittedName>
</protein>
<keyword evidence="4" id="KW-1185">Reference proteome</keyword>
<gene>
    <name evidence="3" type="ordered locus">Hden_2261</name>
</gene>
<reference evidence="4" key="1">
    <citation type="journal article" date="2011" name="J. Bacteriol.">
        <title>Genome sequences of eight morphologically diverse alphaproteobacteria.</title>
        <authorList>
            <consortium name="US DOE Joint Genome Institute"/>
            <person name="Brown P.J."/>
            <person name="Kysela D.T."/>
            <person name="Buechlein A."/>
            <person name="Hemmerich C."/>
            <person name="Brun Y.V."/>
        </authorList>
    </citation>
    <scope>NUCLEOTIDE SEQUENCE [LARGE SCALE GENOMIC DNA]</scope>
    <source>
        <strain evidence="4">ATCC 51888 / DSM 1869 / NCIB 11706 / TK 0415</strain>
    </source>
</reference>
<keyword evidence="1" id="KW-1133">Transmembrane helix</keyword>
<evidence type="ECO:0000256" key="2">
    <source>
        <dbReference type="SAM" id="SignalP"/>
    </source>
</evidence>
<evidence type="ECO:0000313" key="3">
    <source>
        <dbReference type="EMBL" id="ADJ24059.1"/>
    </source>
</evidence>
<proteinExistence type="predicted"/>
<accession>D8JR74</accession>
<keyword evidence="2" id="KW-0732">Signal</keyword>
<organism evidence="3 4">
    <name type="scientific">Hyphomicrobium denitrificans (strain ATCC 51888 / DSM 1869 / NCIMB 11706 / TK 0415)</name>
    <dbReference type="NCBI Taxonomy" id="582899"/>
    <lineage>
        <taxon>Bacteria</taxon>
        <taxon>Pseudomonadati</taxon>
        <taxon>Pseudomonadota</taxon>
        <taxon>Alphaproteobacteria</taxon>
        <taxon>Hyphomicrobiales</taxon>
        <taxon>Hyphomicrobiaceae</taxon>
        <taxon>Hyphomicrobium</taxon>
    </lineage>
</organism>
<feature type="signal peptide" evidence="2">
    <location>
        <begin position="1"/>
        <end position="24"/>
    </location>
</feature>
<sequence length="93" mass="10202" precursor="true">MKKYFCSLAALGAAAFVMTAAVPAADAGPRHYRGKHYSYGSGHHGYGRSHHRGRGYWRNGRWIALGIGAAIAAGAAGAYERDCYWRNGYRYCD</sequence>
<feature type="chain" id="PRO_5003116152" evidence="2">
    <location>
        <begin position="25"/>
        <end position="93"/>
    </location>
</feature>
<evidence type="ECO:0000313" key="4">
    <source>
        <dbReference type="Proteomes" id="UP000002033"/>
    </source>
</evidence>
<dbReference type="AlphaFoldDB" id="D8JR74"/>
<evidence type="ECO:0000256" key="1">
    <source>
        <dbReference type="SAM" id="Phobius"/>
    </source>
</evidence>
<dbReference type="HOGENOM" id="CLU_2382225_0_0_5"/>
<keyword evidence="1" id="KW-0472">Membrane</keyword>
<keyword evidence="1 3" id="KW-0812">Transmembrane</keyword>
<dbReference type="EMBL" id="CP002083">
    <property type="protein sequence ID" value="ADJ24059.1"/>
    <property type="molecule type" value="Genomic_DNA"/>
</dbReference>
<dbReference type="Proteomes" id="UP000002033">
    <property type="component" value="Chromosome"/>
</dbReference>
<name>D8JR74_HYPDA</name>
<feature type="transmembrane region" description="Helical" evidence="1">
    <location>
        <begin position="62"/>
        <end position="79"/>
    </location>
</feature>